<accession>A0A1H8JN57</accession>
<gene>
    <name evidence="1" type="ORF">SAMN05216404_107126</name>
</gene>
<reference evidence="1 2" key="1">
    <citation type="submission" date="2016-10" db="EMBL/GenBank/DDBJ databases">
        <authorList>
            <person name="de Groot N.N."/>
        </authorList>
    </citation>
    <scope>NUCLEOTIDE SEQUENCE [LARGE SCALE GENOMIC DNA]</scope>
    <source>
        <strain evidence="1 2">Nl18</strain>
    </source>
</reference>
<dbReference type="EMBL" id="FOCT01000007">
    <property type="protein sequence ID" value="SEN82089.1"/>
    <property type="molecule type" value="Genomic_DNA"/>
</dbReference>
<organism evidence="1 2">
    <name type="scientific">Nitrosospira multiformis</name>
    <dbReference type="NCBI Taxonomy" id="1231"/>
    <lineage>
        <taxon>Bacteria</taxon>
        <taxon>Pseudomonadati</taxon>
        <taxon>Pseudomonadota</taxon>
        <taxon>Betaproteobacteria</taxon>
        <taxon>Nitrosomonadales</taxon>
        <taxon>Nitrosomonadaceae</taxon>
        <taxon>Nitrosospira</taxon>
    </lineage>
</organism>
<name>A0A1H8JN57_9PROT</name>
<dbReference type="Proteomes" id="UP000183898">
    <property type="component" value="Unassembled WGS sequence"/>
</dbReference>
<protein>
    <submittedName>
        <fullName evidence="1">Uncharacterized protein</fullName>
    </submittedName>
</protein>
<dbReference type="AlphaFoldDB" id="A0A1H8JN57"/>
<sequence>MTRFIVFAARINKDNGTDSQCFLGMPLTDKMGIQSKGKTATLPVLAPSVIIAGFPPNDRQYGTRKKL</sequence>
<evidence type="ECO:0000313" key="1">
    <source>
        <dbReference type="EMBL" id="SEN82089.1"/>
    </source>
</evidence>
<evidence type="ECO:0000313" key="2">
    <source>
        <dbReference type="Proteomes" id="UP000183898"/>
    </source>
</evidence>
<proteinExistence type="predicted"/>